<comment type="caution">
    <text evidence="2">The sequence shown here is derived from an EMBL/GenBank/DDBJ whole genome shotgun (WGS) entry which is preliminary data.</text>
</comment>
<reference evidence="2 3" key="1">
    <citation type="journal article" date="2019" name="PLoS Biol.">
        <title>Sex chromosomes control vertical transmission of feminizing Wolbachia symbionts in an isopod.</title>
        <authorList>
            <person name="Becking T."/>
            <person name="Chebbi M.A."/>
            <person name="Giraud I."/>
            <person name="Moumen B."/>
            <person name="Laverre T."/>
            <person name="Caubet Y."/>
            <person name="Peccoud J."/>
            <person name="Gilbert C."/>
            <person name="Cordaux R."/>
        </authorList>
    </citation>
    <scope>NUCLEOTIDE SEQUENCE [LARGE SCALE GENOMIC DNA]</scope>
    <source>
        <strain evidence="2">ANa2</strain>
        <tissue evidence="2">Whole body excluding digestive tract and cuticle</tissue>
    </source>
</reference>
<feature type="region of interest" description="Disordered" evidence="1">
    <location>
        <begin position="472"/>
        <end position="628"/>
    </location>
</feature>
<feature type="compositionally biased region" description="Basic and acidic residues" evidence="1">
    <location>
        <begin position="749"/>
        <end position="758"/>
    </location>
</feature>
<feature type="compositionally biased region" description="Basic and acidic residues" evidence="1">
    <location>
        <begin position="47"/>
        <end position="65"/>
    </location>
</feature>
<proteinExistence type="predicted"/>
<evidence type="ECO:0000313" key="3">
    <source>
        <dbReference type="Proteomes" id="UP000326759"/>
    </source>
</evidence>
<dbReference type="OrthoDB" id="6368239at2759"/>
<feature type="region of interest" description="Disordered" evidence="1">
    <location>
        <begin position="747"/>
        <end position="768"/>
    </location>
</feature>
<evidence type="ECO:0000256" key="1">
    <source>
        <dbReference type="SAM" id="MobiDB-lite"/>
    </source>
</evidence>
<keyword evidence="3" id="KW-1185">Reference proteome</keyword>
<feature type="region of interest" description="Disordered" evidence="1">
    <location>
        <begin position="1065"/>
        <end position="1118"/>
    </location>
</feature>
<gene>
    <name evidence="2" type="ORF">Anas_08930</name>
</gene>
<feature type="compositionally biased region" description="Polar residues" evidence="1">
    <location>
        <begin position="350"/>
        <end position="360"/>
    </location>
</feature>
<feature type="compositionally biased region" description="Polar residues" evidence="1">
    <location>
        <begin position="969"/>
        <end position="980"/>
    </location>
</feature>
<feature type="region of interest" description="Disordered" evidence="1">
    <location>
        <begin position="968"/>
        <end position="989"/>
    </location>
</feature>
<feature type="region of interest" description="Disordered" evidence="1">
    <location>
        <begin position="1010"/>
        <end position="1052"/>
    </location>
</feature>
<sequence>MRNDHLKLSESSETVALKNLENKENLQARSVLQSKENHIPGTVTFRSRERKLEKRSALKSKENNLKQKSPTFSEIENYESKLLHTRGISGNNEENKENFINTLSKTKGKENSEFTNRARPLNRRAKIVPLSRKENIKESKCEERDSESKILRRKCSEEELNNKVQGLRFGITSKINNPVLPEEEKLSTKLTSLNVIDDKISDSRKREITQCISDDQTVILKKIVNKTNETPEPCRVDKEAQHDKKIPVVNKGDTLPIRAPSARIRSKKNNAGGGTQYNIDDQTTVLNKDVNKMNETPESCRENKDTQHNEKIPIANKNDTLPIRAPVTRTRSRKTNSAGSTEESNLDKITGSNNNVSKMNETPKLGMESTEAKLVKKSSSVNKGNTLPIRTQSVRIRIKKLIFEGSTKLSNLDGKTIGSVKEFSKQNETPVSRSENKELIYNRKPVVNKNVTVQRKISSARIRIKKANSEGCSQQNNLNNKDIVSNNNANINETPYQETPVAETNIFSNRTPSDRIRNQNSNSEKNETPVLRREKKELKRNVKSYVVRKNNTVRKKNSSARIRSIKANSEGSSQQNNPNDKVTNETPDQEIPVVNTSVLPNRTPSQRIRSQNTNSQEKLPVSNDSGKKVQFSEKINQSRLKEKVPVWKCQEVKKNTGPNSPIFDFKTKRRSSRASLNRKRDVYEFSFEGNEKFVIKKKRRKQQVRKKKLKPLKKGLLTTDPLFEPTIPSITTKTFYSSKIIKSNSQKPCNEKYSENHENNNSFDGEDQNFDDVTVDDAGYEASISVAESSCMSHINPVMSTLPTPNACMRFPGPSSTPIVYDERYEYNSIVKSRNIVPKPHEEVKLCFGFDESDDENTSIGLSPVQNFRQLSHLHPSSIASYNVEEIEPIPTRFTFPNFKKPFPLINGKENTQLIHKKRCTSTKINHAKRRKLNEKSIVPDKDSLPLQTHDSNVSVFFEMENEKVPLESNFNNVSNPNKSGDTKISPLPLNAQESNVSVLFDKVNQEVSMGTNCNDDSNQNKKDLKSTQHPKILSPEKSFSKPPRKSYDRKSLEAARKKFIENFAGGYPTTDTGSDYEDPEPPYVRKRKKRMESQKENSTGENSQSKRQRASRRTSKVCKENENIEIELFSTSVNNNNNKKRKKNLKNKSKHENDWVSDINSHFSEIEEMDLLIE</sequence>
<feature type="compositionally biased region" description="Basic residues" evidence="1">
    <location>
        <begin position="1107"/>
        <end position="1117"/>
    </location>
</feature>
<feature type="compositionally biased region" description="Polar residues" evidence="1">
    <location>
        <begin position="472"/>
        <end position="497"/>
    </location>
</feature>
<feature type="region of interest" description="Disordered" evidence="1">
    <location>
        <begin position="329"/>
        <end position="368"/>
    </location>
</feature>
<accession>A0A5N5T7I1</accession>
<feature type="region of interest" description="Disordered" evidence="1">
    <location>
        <begin position="47"/>
        <end position="66"/>
    </location>
</feature>
<dbReference type="EMBL" id="SEYY01011996">
    <property type="protein sequence ID" value="KAB7501015.1"/>
    <property type="molecule type" value="Genomic_DNA"/>
</dbReference>
<feature type="compositionally biased region" description="Polar residues" evidence="1">
    <location>
        <begin position="566"/>
        <end position="586"/>
    </location>
</feature>
<dbReference type="AlphaFoldDB" id="A0A5N5T7I1"/>
<feature type="compositionally biased region" description="Basic and acidic residues" evidence="1">
    <location>
        <begin position="524"/>
        <end position="540"/>
    </location>
</feature>
<organism evidence="2 3">
    <name type="scientific">Armadillidium nasatum</name>
    <dbReference type="NCBI Taxonomy" id="96803"/>
    <lineage>
        <taxon>Eukaryota</taxon>
        <taxon>Metazoa</taxon>
        <taxon>Ecdysozoa</taxon>
        <taxon>Arthropoda</taxon>
        <taxon>Crustacea</taxon>
        <taxon>Multicrustacea</taxon>
        <taxon>Malacostraca</taxon>
        <taxon>Eumalacostraca</taxon>
        <taxon>Peracarida</taxon>
        <taxon>Isopoda</taxon>
        <taxon>Oniscidea</taxon>
        <taxon>Crinocheta</taxon>
        <taxon>Armadillidiidae</taxon>
        <taxon>Armadillidium</taxon>
    </lineage>
</organism>
<feature type="compositionally biased region" description="Polar residues" evidence="1">
    <location>
        <begin position="594"/>
        <end position="617"/>
    </location>
</feature>
<dbReference type="Proteomes" id="UP000326759">
    <property type="component" value="Unassembled WGS sequence"/>
</dbReference>
<feature type="compositionally biased region" description="Polar residues" evidence="1">
    <location>
        <begin position="1097"/>
        <end position="1106"/>
    </location>
</feature>
<protein>
    <submittedName>
        <fullName evidence="2">Uncharacterized protein</fullName>
    </submittedName>
</protein>
<evidence type="ECO:0000313" key="2">
    <source>
        <dbReference type="EMBL" id="KAB7501015.1"/>
    </source>
</evidence>
<name>A0A5N5T7I1_9CRUS</name>